<dbReference type="OrthoDB" id="7582980at2"/>
<dbReference type="AlphaFoldDB" id="A0A1E2RX89"/>
<dbReference type="InterPro" id="IPR019056">
    <property type="entry name" value="Phage_TAC_6"/>
</dbReference>
<name>A0A1E2RX89_9HYPH</name>
<reference evidence="1 2" key="1">
    <citation type="submission" date="2016-07" db="EMBL/GenBank/DDBJ databases">
        <title>Draft genome sequence of Methyloligella halotolerans C2T (VKM B-2706T=CCUG 61687T=DSM 25045T), a halotolerant polyhydroxybutyrate accumulating methylotroph.</title>
        <authorList>
            <person name="Vasilenko O.V."/>
            <person name="Doronina N.V."/>
            <person name="Poroshina M.N."/>
            <person name="Tarlachkov S.V."/>
            <person name="Trotsenko Y.A."/>
        </authorList>
    </citation>
    <scope>NUCLEOTIDE SEQUENCE [LARGE SCALE GENOMIC DNA]</scope>
    <source>
        <strain evidence="1 2">VKM B-2706</strain>
    </source>
</reference>
<dbReference type="RefSeq" id="WP_069095380.1">
    <property type="nucleotide sequence ID" value="NZ_MASI01000005.1"/>
</dbReference>
<dbReference type="PATRIC" id="fig|1177755.3.peg.2140"/>
<comment type="caution">
    <text evidence="1">The sequence shown here is derived from an EMBL/GenBank/DDBJ whole genome shotgun (WGS) entry which is preliminary data.</text>
</comment>
<evidence type="ECO:0000313" key="2">
    <source>
        <dbReference type="Proteomes" id="UP000095087"/>
    </source>
</evidence>
<dbReference type="Proteomes" id="UP000095087">
    <property type="component" value="Unassembled WGS sequence"/>
</dbReference>
<proteinExistence type="predicted"/>
<evidence type="ECO:0000313" key="1">
    <source>
        <dbReference type="EMBL" id="ODA66834.1"/>
    </source>
</evidence>
<dbReference type="EMBL" id="MASI01000005">
    <property type="protein sequence ID" value="ODA66834.1"/>
    <property type="molecule type" value="Genomic_DNA"/>
</dbReference>
<accession>A0A1E2RX89</accession>
<sequence length="60" mass="6336">MAAGLGTLRLAPRDFWAMTPRELDAALRGVFGMGAGGLRPSAGDLAALMVRYPDTTKDQT</sequence>
<protein>
    <recommendedName>
        <fullName evidence="3">Phage tail assembly chaperone</fullName>
    </recommendedName>
</protein>
<dbReference type="Pfam" id="PF09550">
    <property type="entry name" value="Phage_TAC_6"/>
    <property type="match status" value="1"/>
</dbReference>
<keyword evidence="2" id="KW-1185">Reference proteome</keyword>
<dbReference type="STRING" id="1177755.A7A08_02131"/>
<organism evidence="1 2">
    <name type="scientific">Methyloligella halotolerans</name>
    <dbReference type="NCBI Taxonomy" id="1177755"/>
    <lineage>
        <taxon>Bacteria</taxon>
        <taxon>Pseudomonadati</taxon>
        <taxon>Pseudomonadota</taxon>
        <taxon>Alphaproteobacteria</taxon>
        <taxon>Hyphomicrobiales</taxon>
        <taxon>Hyphomicrobiaceae</taxon>
        <taxon>Methyloligella</taxon>
    </lineage>
</organism>
<gene>
    <name evidence="1" type="ORF">A7A08_02131</name>
</gene>
<evidence type="ECO:0008006" key="3">
    <source>
        <dbReference type="Google" id="ProtNLM"/>
    </source>
</evidence>